<gene>
    <name evidence="1" type="ORF">MSG28_010637</name>
</gene>
<dbReference type="EMBL" id="CM046118">
    <property type="protein sequence ID" value="KAI8437977.1"/>
    <property type="molecule type" value="Genomic_DNA"/>
</dbReference>
<evidence type="ECO:0000313" key="1">
    <source>
        <dbReference type="EMBL" id="KAI8437977.1"/>
    </source>
</evidence>
<sequence length="108" mass="11491">MKCLILIMALAIINTVSSDGSCVSTNSWISPNSQCVRSTLTNCNLDNSQVFDTTCTRSQYSGVHIKFSTTTRSHISGRGCSISHCTITGGVPAPSSACQIYGCSFRAM</sequence>
<keyword evidence="2" id="KW-1185">Reference proteome</keyword>
<proteinExistence type="predicted"/>
<organism evidence="1 2">
    <name type="scientific">Choristoneura fumiferana</name>
    <name type="common">Spruce budworm moth</name>
    <name type="synonym">Archips fumiferana</name>
    <dbReference type="NCBI Taxonomy" id="7141"/>
    <lineage>
        <taxon>Eukaryota</taxon>
        <taxon>Metazoa</taxon>
        <taxon>Ecdysozoa</taxon>
        <taxon>Arthropoda</taxon>
        <taxon>Hexapoda</taxon>
        <taxon>Insecta</taxon>
        <taxon>Pterygota</taxon>
        <taxon>Neoptera</taxon>
        <taxon>Endopterygota</taxon>
        <taxon>Lepidoptera</taxon>
        <taxon>Glossata</taxon>
        <taxon>Ditrysia</taxon>
        <taxon>Tortricoidea</taxon>
        <taxon>Tortricidae</taxon>
        <taxon>Tortricinae</taxon>
        <taxon>Choristoneura</taxon>
    </lineage>
</organism>
<reference evidence="1 2" key="1">
    <citation type="journal article" date="2022" name="Genome Biol. Evol.">
        <title>The Spruce Budworm Genome: Reconstructing the Evolutionary History of Antifreeze Proteins.</title>
        <authorList>
            <person name="Beliveau C."/>
            <person name="Gagne P."/>
            <person name="Picq S."/>
            <person name="Vernygora O."/>
            <person name="Keeling C.I."/>
            <person name="Pinkney K."/>
            <person name="Doucet D."/>
            <person name="Wen F."/>
            <person name="Johnston J.S."/>
            <person name="Maaroufi H."/>
            <person name="Boyle B."/>
            <person name="Laroche J."/>
            <person name="Dewar K."/>
            <person name="Juretic N."/>
            <person name="Blackburn G."/>
            <person name="Nisole A."/>
            <person name="Brunet B."/>
            <person name="Brandao M."/>
            <person name="Lumley L."/>
            <person name="Duan J."/>
            <person name="Quan G."/>
            <person name="Lucarotti C.J."/>
            <person name="Roe A.D."/>
            <person name="Sperling F.A.H."/>
            <person name="Levesque R.C."/>
            <person name="Cusson M."/>
        </authorList>
    </citation>
    <scope>NUCLEOTIDE SEQUENCE [LARGE SCALE GENOMIC DNA]</scope>
    <source>
        <strain evidence="1">Glfc:IPQL:Cfum</strain>
    </source>
</reference>
<name>A0ACC0KN89_CHOFU</name>
<protein>
    <submittedName>
        <fullName evidence="1">Uncharacterized protein</fullName>
    </submittedName>
</protein>
<comment type="caution">
    <text evidence="1">The sequence shown here is derived from an EMBL/GenBank/DDBJ whole genome shotgun (WGS) entry which is preliminary data.</text>
</comment>
<evidence type="ECO:0000313" key="2">
    <source>
        <dbReference type="Proteomes" id="UP001064048"/>
    </source>
</evidence>
<dbReference type="Proteomes" id="UP001064048">
    <property type="component" value="Chromosome 18"/>
</dbReference>
<accession>A0ACC0KN89</accession>